<dbReference type="InterPro" id="IPR036388">
    <property type="entry name" value="WH-like_DNA-bd_sf"/>
</dbReference>
<dbReference type="GO" id="GO:0032993">
    <property type="term" value="C:protein-DNA complex"/>
    <property type="evidence" value="ECO:0007669"/>
    <property type="project" value="TreeGrafter"/>
</dbReference>
<comment type="caution">
    <text evidence="10">The sequence shown here is derived from an EMBL/GenBank/DDBJ whole genome shotgun (WGS) entry which is preliminary data.</text>
</comment>
<dbReference type="AlphaFoldDB" id="A0A4V2MBQ6"/>
<keyword evidence="2" id="KW-0902">Two-component regulatory system</keyword>
<evidence type="ECO:0000259" key="9">
    <source>
        <dbReference type="PROSITE" id="PS51755"/>
    </source>
</evidence>
<dbReference type="InterPro" id="IPR039420">
    <property type="entry name" value="WalR-like"/>
</dbReference>
<feature type="domain" description="Response regulatory" evidence="8">
    <location>
        <begin position="4"/>
        <end position="117"/>
    </location>
</feature>
<dbReference type="SMART" id="SM00862">
    <property type="entry name" value="Trans_reg_C"/>
    <property type="match status" value="1"/>
</dbReference>
<keyword evidence="1 6" id="KW-0597">Phosphoprotein</keyword>
<dbReference type="InterPro" id="IPR016032">
    <property type="entry name" value="Sig_transdc_resp-reg_C-effctor"/>
</dbReference>
<dbReference type="GO" id="GO:0000976">
    <property type="term" value="F:transcription cis-regulatory region binding"/>
    <property type="evidence" value="ECO:0007669"/>
    <property type="project" value="TreeGrafter"/>
</dbReference>
<proteinExistence type="predicted"/>
<protein>
    <submittedName>
        <fullName evidence="10">Response regulator transcription factor</fullName>
    </submittedName>
</protein>
<evidence type="ECO:0000256" key="3">
    <source>
        <dbReference type="ARBA" id="ARBA00023015"/>
    </source>
</evidence>
<feature type="DNA-binding region" description="OmpR/PhoB-type" evidence="7">
    <location>
        <begin position="130"/>
        <end position="232"/>
    </location>
</feature>
<dbReference type="GO" id="GO:0006355">
    <property type="term" value="P:regulation of DNA-templated transcription"/>
    <property type="evidence" value="ECO:0007669"/>
    <property type="project" value="InterPro"/>
</dbReference>
<keyword evidence="5" id="KW-0804">Transcription</keyword>
<dbReference type="Pfam" id="PF00486">
    <property type="entry name" value="Trans_reg_C"/>
    <property type="match status" value="1"/>
</dbReference>
<evidence type="ECO:0000259" key="8">
    <source>
        <dbReference type="PROSITE" id="PS50110"/>
    </source>
</evidence>
<dbReference type="SUPFAM" id="SSF52172">
    <property type="entry name" value="CheY-like"/>
    <property type="match status" value="1"/>
</dbReference>
<keyword evidence="4 7" id="KW-0238">DNA-binding</keyword>
<reference evidence="10 11" key="1">
    <citation type="submission" date="2019-02" db="EMBL/GenBank/DDBJ databases">
        <title>Kribbella capetownensis sp. nov. and Kribbella speibonae sp. nov., isolated from soil.</title>
        <authorList>
            <person name="Curtis S.M."/>
            <person name="Norton I."/>
            <person name="Everest G.J."/>
            <person name="Meyers P.R."/>
        </authorList>
    </citation>
    <scope>NUCLEOTIDE SEQUENCE [LARGE SCALE GENOMIC DNA]</scope>
    <source>
        <strain evidence="10 11">NRRL B-24813</strain>
    </source>
</reference>
<dbReference type="PROSITE" id="PS50110">
    <property type="entry name" value="RESPONSE_REGULATORY"/>
    <property type="match status" value="1"/>
</dbReference>
<dbReference type="InterPro" id="IPR001789">
    <property type="entry name" value="Sig_transdc_resp-reg_receiver"/>
</dbReference>
<evidence type="ECO:0000256" key="4">
    <source>
        <dbReference type="ARBA" id="ARBA00023125"/>
    </source>
</evidence>
<accession>A0A4V2MBQ6</accession>
<sequence>MPMQVLIVEDDDRIRAVLRLALEDEGYQVAEAADTPTALDQARAAMPDLMMVDLMLGEIDGYTCIREIRRISDIPIVIVSARSDTHDIVAGLEAGADDYVTKPFQVKEITARLRALRRRLRTSAEAAQPDIVLDSDPRRRLVLSTSRGAVRLDSKDVPLTVTEYRLLVELASPPGRVLSRSALLASVWEHGYYGDERIVDVHIRRLRTKVERDPGRPQLVTTVRGMGYRLDPR</sequence>
<keyword evidence="3" id="KW-0805">Transcription regulation</keyword>
<evidence type="ECO:0000313" key="10">
    <source>
        <dbReference type="EMBL" id="TCC64092.1"/>
    </source>
</evidence>
<evidence type="ECO:0000256" key="2">
    <source>
        <dbReference type="ARBA" id="ARBA00023012"/>
    </source>
</evidence>
<dbReference type="EMBL" id="SJKB01000002">
    <property type="protein sequence ID" value="TCC64092.1"/>
    <property type="molecule type" value="Genomic_DNA"/>
</dbReference>
<dbReference type="InterPro" id="IPR011006">
    <property type="entry name" value="CheY-like_superfamily"/>
</dbReference>
<evidence type="ECO:0000256" key="5">
    <source>
        <dbReference type="ARBA" id="ARBA00023163"/>
    </source>
</evidence>
<dbReference type="Pfam" id="PF00072">
    <property type="entry name" value="Response_reg"/>
    <property type="match status" value="1"/>
</dbReference>
<dbReference type="InterPro" id="IPR001867">
    <property type="entry name" value="OmpR/PhoB-type_DNA-bd"/>
</dbReference>
<feature type="modified residue" description="4-aspartylphosphate" evidence="6">
    <location>
        <position position="53"/>
    </location>
</feature>
<dbReference type="PANTHER" id="PTHR48111">
    <property type="entry name" value="REGULATOR OF RPOS"/>
    <property type="match status" value="1"/>
</dbReference>
<dbReference type="OrthoDB" id="5511894at2"/>
<keyword evidence="11" id="KW-1185">Reference proteome</keyword>
<evidence type="ECO:0000256" key="6">
    <source>
        <dbReference type="PROSITE-ProRule" id="PRU00169"/>
    </source>
</evidence>
<dbReference type="PROSITE" id="PS51755">
    <property type="entry name" value="OMPR_PHOB"/>
    <property type="match status" value="1"/>
</dbReference>
<dbReference type="Proteomes" id="UP000291144">
    <property type="component" value="Unassembled WGS sequence"/>
</dbReference>
<dbReference type="CDD" id="cd17574">
    <property type="entry name" value="REC_OmpR"/>
    <property type="match status" value="1"/>
</dbReference>
<dbReference type="PANTHER" id="PTHR48111:SF1">
    <property type="entry name" value="TWO-COMPONENT RESPONSE REGULATOR ORR33"/>
    <property type="match status" value="1"/>
</dbReference>
<evidence type="ECO:0000256" key="7">
    <source>
        <dbReference type="PROSITE-ProRule" id="PRU01091"/>
    </source>
</evidence>
<dbReference type="SUPFAM" id="SSF46894">
    <property type="entry name" value="C-terminal effector domain of the bipartite response regulators"/>
    <property type="match status" value="1"/>
</dbReference>
<dbReference type="CDD" id="cd00383">
    <property type="entry name" value="trans_reg_C"/>
    <property type="match status" value="1"/>
</dbReference>
<dbReference type="Gene3D" id="1.10.10.10">
    <property type="entry name" value="Winged helix-like DNA-binding domain superfamily/Winged helix DNA-binding domain"/>
    <property type="match status" value="1"/>
</dbReference>
<feature type="domain" description="OmpR/PhoB-type" evidence="9">
    <location>
        <begin position="130"/>
        <end position="232"/>
    </location>
</feature>
<dbReference type="GO" id="GO:0005829">
    <property type="term" value="C:cytosol"/>
    <property type="evidence" value="ECO:0007669"/>
    <property type="project" value="TreeGrafter"/>
</dbReference>
<dbReference type="Gene3D" id="3.40.50.2300">
    <property type="match status" value="1"/>
</dbReference>
<evidence type="ECO:0000313" key="11">
    <source>
        <dbReference type="Proteomes" id="UP000291144"/>
    </source>
</evidence>
<evidence type="ECO:0000256" key="1">
    <source>
        <dbReference type="ARBA" id="ARBA00022553"/>
    </source>
</evidence>
<dbReference type="FunFam" id="1.10.10.10:FF:000018">
    <property type="entry name" value="DNA-binding response regulator ResD"/>
    <property type="match status" value="1"/>
</dbReference>
<dbReference type="SMART" id="SM00448">
    <property type="entry name" value="REC"/>
    <property type="match status" value="1"/>
</dbReference>
<dbReference type="Gene3D" id="6.10.250.690">
    <property type="match status" value="1"/>
</dbReference>
<gene>
    <name evidence="10" type="ORF">E0H73_06610</name>
</gene>
<dbReference type="GO" id="GO:0000156">
    <property type="term" value="F:phosphorelay response regulator activity"/>
    <property type="evidence" value="ECO:0007669"/>
    <property type="project" value="TreeGrafter"/>
</dbReference>
<name>A0A4V2MBQ6_9ACTN</name>
<organism evidence="10 11">
    <name type="scientific">Kribbella pittospori</name>
    <dbReference type="NCBI Taxonomy" id="722689"/>
    <lineage>
        <taxon>Bacteria</taxon>
        <taxon>Bacillati</taxon>
        <taxon>Actinomycetota</taxon>
        <taxon>Actinomycetes</taxon>
        <taxon>Propionibacteriales</taxon>
        <taxon>Kribbellaceae</taxon>
        <taxon>Kribbella</taxon>
    </lineage>
</organism>